<comment type="caution">
    <text evidence="1">The sequence shown here is derived from an EMBL/GenBank/DDBJ whole genome shotgun (WGS) entry which is preliminary data.</text>
</comment>
<dbReference type="EMBL" id="LCBN01000010">
    <property type="protein sequence ID" value="KKS13991.1"/>
    <property type="molecule type" value="Genomic_DNA"/>
</dbReference>
<organism evidence="1 2">
    <name type="scientific">Candidatus Daviesbacteria bacterium GW2011_GWB1_41_5</name>
    <dbReference type="NCBI Taxonomy" id="1618429"/>
    <lineage>
        <taxon>Bacteria</taxon>
        <taxon>Candidatus Daviesiibacteriota</taxon>
    </lineage>
</organism>
<accession>A0A0G0YWE0</accession>
<sequence>MSTNFIVSSLRLSLSDQSMVQKFPPQVASERFLVFPVVVASLS</sequence>
<proteinExistence type="predicted"/>
<reference evidence="1 2" key="1">
    <citation type="journal article" date="2015" name="Nature">
        <title>rRNA introns, odd ribosomes, and small enigmatic genomes across a large radiation of phyla.</title>
        <authorList>
            <person name="Brown C.T."/>
            <person name="Hug L.A."/>
            <person name="Thomas B.C."/>
            <person name="Sharon I."/>
            <person name="Castelle C.J."/>
            <person name="Singh A."/>
            <person name="Wilkins M.J."/>
            <person name="Williams K.H."/>
            <person name="Banfield J.F."/>
        </authorList>
    </citation>
    <scope>NUCLEOTIDE SEQUENCE [LARGE SCALE GENOMIC DNA]</scope>
</reference>
<evidence type="ECO:0000313" key="1">
    <source>
        <dbReference type="EMBL" id="KKS13991.1"/>
    </source>
</evidence>
<dbReference type="Proteomes" id="UP000034753">
    <property type="component" value="Unassembled WGS sequence"/>
</dbReference>
<protein>
    <submittedName>
        <fullName evidence="1">Uncharacterized protein</fullName>
    </submittedName>
</protein>
<evidence type="ECO:0000313" key="2">
    <source>
        <dbReference type="Proteomes" id="UP000034753"/>
    </source>
</evidence>
<gene>
    <name evidence="1" type="ORF">UU67_C0010G0003</name>
</gene>
<dbReference type="AlphaFoldDB" id="A0A0G0YWE0"/>
<name>A0A0G0YWE0_9BACT</name>